<feature type="compositionally biased region" description="Low complexity" evidence="1">
    <location>
        <begin position="21"/>
        <end position="37"/>
    </location>
</feature>
<evidence type="ECO:0000313" key="3">
    <source>
        <dbReference type="Proteomes" id="UP000250235"/>
    </source>
</evidence>
<name>A0A2Z6ZYA4_9LAMI</name>
<dbReference type="AlphaFoldDB" id="A0A2Z6ZYA4"/>
<keyword evidence="3" id="KW-1185">Reference proteome</keyword>
<gene>
    <name evidence="2" type="ORF">F511_43966</name>
</gene>
<dbReference type="Proteomes" id="UP000250235">
    <property type="component" value="Unassembled WGS sequence"/>
</dbReference>
<sequence length="158" mass="18168">MIDSNRERTHFHRHKSVDSINLPNQQVPTNQQTQEPTADSPTMLKQIAKQTNGWFSKRRRTNLFKRRRIECYTSSWSSSRKNKTMQRFSLLVPVTTSKRSVTTNSNDVAPPTSSNLIAVLAKYQQQATVKNKSLAAGQSVVTSKRRRFLSSYRNVDPR</sequence>
<reference evidence="2 3" key="1">
    <citation type="journal article" date="2015" name="Proc. Natl. Acad. Sci. U.S.A.">
        <title>The resurrection genome of Boea hygrometrica: A blueprint for survival of dehydration.</title>
        <authorList>
            <person name="Xiao L."/>
            <person name="Yang G."/>
            <person name="Zhang L."/>
            <person name="Yang X."/>
            <person name="Zhao S."/>
            <person name="Ji Z."/>
            <person name="Zhou Q."/>
            <person name="Hu M."/>
            <person name="Wang Y."/>
            <person name="Chen M."/>
            <person name="Xu Y."/>
            <person name="Jin H."/>
            <person name="Xiao X."/>
            <person name="Hu G."/>
            <person name="Bao F."/>
            <person name="Hu Y."/>
            <person name="Wan P."/>
            <person name="Li L."/>
            <person name="Deng X."/>
            <person name="Kuang T."/>
            <person name="Xiang C."/>
            <person name="Zhu J.K."/>
            <person name="Oliver M.J."/>
            <person name="He Y."/>
        </authorList>
    </citation>
    <scope>NUCLEOTIDE SEQUENCE [LARGE SCALE GENOMIC DNA]</scope>
    <source>
        <strain evidence="3">cv. XS01</strain>
    </source>
</reference>
<accession>A0A2Z6ZYA4</accession>
<feature type="region of interest" description="Disordered" evidence="1">
    <location>
        <begin position="1"/>
        <end position="41"/>
    </location>
</feature>
<proteinExistence type="predicted"/>
<evidence type="ECO:0000256" key="1">
    <source>
        <dbReference type="SAM" id="MobiDB-lite"/>
    </source>
</evidence>
<protein>
    <submittedName>
        <fullName evidence="2">Uncharacterized protein</fullName>
    </submittedName>
</protein>
<organism evidence="2 3">
    <name type="scientific">Dorcoceras hygrometricum</name>
    <dbReference type="NCBI Taxonomy" id="472368"/>
    <lineage>
        <taxon>Eukaryota</taxon>
        <taxon>Viridiplantae</taxon>
        <taxon>Streptophyta</taxon>
        <taxon>Embryophyta</taxon>
        <taxon>Tracheophyta</taxon>
        <taxon>Spermatophyta</taxon>
        <taxon>Magnoliopsida</taxon>
        <taxon>eudicotyledons</taxon>
        <taxon>Gunneridae</taxon>
        <taxon>Pentapetalae</taxon>
        <taxon>asterids</taxon>
        <taxon>lamiids</taxon>
        <taxon>Lamiales</taxon>
        <taxon>Gesneriaceae</taxon>
        <taxon>Didymocarpoideae</taxon>
        <taxon>Trichosporeae</taxon>
        <taxon>Loxocarpinae</taxon>
        <taxon>Dorcoceras</taxon>
    </lineage>
</organism>
<dbReference type="EMBL" id="KV021206">
    <property type="protein sequence ID" value="KZV14247.1"/>
    <property type="molecule type" value="Genomic_DNA"/>
</dbReference>
<evidence type="ECO:0000313" key="2">
    <source>
        <dbReference type="EMBL" id="KZV14247.1"/>
    </source>
</evidence>